<dbReference type="PANTHER" id="PTHR33885:SF3">
    <property type="entry name" value="PHAGE SHOCK PROTEIN C"/>
    <property type="match status" value="1"/>
</dbReference>
<name>A0ABV6SEX6_9SPHN</name>
<dbReference type="EMBL" id="JBHLTM010000086">
    <property type="protein sequence ID" value="MFC0687526.1"/>
    <property type="molecule type" value="Genomic_DNA"/>
</dbReference>
<gene>
    <name evidence="8" type="ORF">ACFFF8_23330</name>
</gene>
<evidence type="ECO:0000259" key="7">
    <source>
        <dbReference type="Pfam" id="PF04024"/>
    </source>
</evidence>
<feature type="transmembrane region" description="Helical" evidence="6">
    <location>
        <begin position="35"/>
        <end position="60"/>
    </location>
</feature>
<evidence type="ECO:0000256" key="4">
    <source>
        <dbReference type="ARBA" id="ARBA00022989"/>
    </source>
</evidence>
<dbReference type="InterPro" id="IPR007168">
    <property type="entry name" value="Phageshock_PspC_N"/>
</dbReference>
<keyword evidence="5 6" id="KW-0472">Membrane</keyword>
<comment type="caution">
    <text evidence="8">The sequence shown here is derived from an EMBL/GenBank/DDBJ whole genome shotgun (WGS) entry which is preliminary data.</text>
</comment>
<keyword evidence="2" id="KW-1003">Cell membrane</keyword>
<dbReference type="Pfam" id="PF04024">
    <property type="entry name" value="PspC"/>
    <property type="match status" value="1"/>
</dbReference>
<reference evidence="8 9" key="1">
    <citation type="submission" date="2024-09" db="EMBL/GenBank/DDBJ databases">
        <authorList>
            <person name="Sun Q."/>
            <person name="Mori K."/>
        </authorList>
    </citation>
    <scope>NUCLEOTIDE SEQUENCE [LARGE SCALE GENOMIC DNA]</scope>
    <source>
        <strain evidence="8 9">CICC 11035S</strain>
    </source>
</reference>
<comment type="subcellular location">
    <subcellularLocation>
        <location evidence="1">Cell membrane</location>
        <topology evidence="1">Single-pass membrane protein</topology>
    </subcellularLocation>
</comment>
<organism evidence="8 9">
    <name type="scientific">Novosphingobium clariflavum</name>
    <dbReference type="NCBI Taxonomy" id="2029884"/>
    <lineage>
        <taxon>Bacteria</taxon>
        <taxon>Pseudomonadati</taxon>
        <taxon>Pseudomonadota</taxon>
        <taxon>Alphaproteobacteria</taxon>
        <taxon>Sphingomonadales</taxon>
        <taxon>Sphingomonadaceae</taxon>
        <taxon>Novosphingobium</taxon>
    </lineage>
</organism>
<feature type="domain" description="Phage shock protein PspC N-terminal" evidence="7">
    <location>
        <begin position="6"/>
        <end position="61"/>
    </location>
</feature>
<evidence type="ECO:0000313" key="9">
    <source>
        <dbReference type="Proteomes" id="UP001589858"/>
    </source>
</evidence>
<evidence type="ECO:0000256" key="6">
    <source>
        <dbReference type="SAM" id="Phobius"/>
    </source>
</evidence>
<protein>
    <submittedName>
        <fullName evidence="8">PspC domain-containing protein</fullName>
    </submittedName>
</protein>
<accession>A0ABV6SEX6</accession>
<evidence type="ECO:0000256" key="5">
    <source>
        <dbReference type="ARBA" id="ARBA00023136"/>
    </source>
</evidence>
<keyword evidence="9" id="KW-1185">Reference proteome</keyword>
<dbReference type="InterPro" id="IPR052027">
    <property type="entry name" value="PspC"/>
</dbReference>
<evidence type="ECO:0000313" key="8">
    <source>
        <dbReference type="EMBL" id="MFC0687526.1"/>
    </source>
</evidence>
<sequence length="146" mass="16685">MSRGNFYLDKSNGKIKGVCAGIADYTGIDALWVRLAAVLLTCFGLAGFTIFAYIMIAWLADDKPMYLYSEEEEDRLLRRMEQRRVRRSRGLDRGLNLSGFGMTRETARSSRLRSDISDIDRRVAEMEEHYKTSSTSRLAAEIDSLR</sequence>
<keyword evidence="4 6" id="KW-1133">Transmembrane helix</keyword>
<dbReference type="RefSeq" id="WP_267220879.1">
    <property type="nucleotide sequence ID" value="NZ_JAPCWC010000008.1"/>
</dbReference>
<evidence type="ECO:0000256" key="3">
    <source>
        <dbReference type="ARBA" id="ARBA00022692"/>
    </source>
</evidence>
<keyword evidence="3 6" id="KW-0812">Transmembrane</keyword>
<proteinExistence type="predicted"/>
<evidence type="ECO:0000256" key="2">
    <source>
        <dbReference type="ARBA" id="ARBA00022475"/>
    </source>
</evidence>
<dbReference type="Proteomes" id="UP001589858">
    <property type="component" value="Unassembled WGS sequence"/>
</dbReference>
<evidence type="ECO:0000256" key="1">
    <source>
        <dbReference type="ARBA" id="ARBA00004162"/>
    </source>
</evidence>
<dbReference type="PANTHER" id="PTHR33885">
    <property type="entry name" value="PHAGE SHOCK PROTEIN C"/>
    <property type="match status" value="1"/>
</dbReference>